<dbReference type="PIRSF" id="PIRSF018637">
    <property type="entry name" value="TrmK"/>
    <property type="match status" value="1"/>
</dbReference>
<dbReference type="Gene3D" id="3.40.50.150">
    <property type="entry name" value="Vaccinia Virus protein VP39"/>
    <property type="match status" value="1"/>
</dbReference>
<comment type="caution">
    <text evidence="1">The sequence shown here is derived from an EMBL/GenBank/DDBJ whole genome shotgun (WGS) entry which is preliminary data.</text>
</comment>
<sequence length="229" mass="26233">MNLSDRLKAVGGMIKDVNTIVDVGTDHAYIPIYLIKNNIIEKAIASDINSGPVEKAKKNVSDYNLGDKIICRLGGGLTTVKPKEVDAAIIAGMGGNLIRDIVEESKEVFKNLDYAILQPVQNPEVLREYIYKSGYKIIDEELVKEEDKFYEIFKVKYDNKIKEIQPIHYEVSETLIKKKHPVMKEYLTFKLDKYTKIYSGLNQETESAIKRKEQLEKIIIKLKEFLQCL</sequence>
<reference evidence="1 2" key="1">
    <citation type="journal article" date="2015" name="Infect. Genet. Evol.">
        <title>Genomic sequences of six botulinum neurotoxin-producing strains representing three clostridial species illustrate the mobility and diversity of botulinum neurotoxin genes.</title>
        <authorList>
            <person name="Smith T.J."/>
            <person name="Hill K.K."/>
            <person name="Xie G."/>
            <person name="Foley B.T."/>
            <person name="Williamson C.H."/>
            <person name="Foster J.T."/>
            <person name="Johnson S.L."/>
            <person name="Chertkov O."/>
            <person name="Teshima H."/>
            <person name="Gibbons H.S."/>
            <person name="Johnsky L.A."/>
            <person name="Karavis M.A."/>
            <person name="Smith L.A."/>
        </authorList>
    </citation>
    <scope>NUCLEOTIDE SEQUENCE [LARGE SCALE GENOMIC DNA]</scope>
    <source>
        <strain evidence="1 2">CDC 2741</strain>
    </source>
</reference>
<dbReference type="EMBL" id="AYSO01000015">
    <property type="protein sequence ID" value="KIE47159.1"/>
    <property type="molecule type" value="Genomic_DNA"/>
</dbReference>
<dbReference type="InterPro" id="IPR029063">
    <property type="entry name" value="SAM-dependent_MTases_sf"/>
</dbReference>
<dbReference type="STRING" id="29341.RSJ17_13880"/>
<dbReference type="RefSeq" id="WP_039632146.1">
    <property type="nucleotide sequence ID" value="NZ_AYSO01000015.1"/>
</dbReference>
<dbReference type="AlphaFoldDB" id="A0A0C1U2S5"/>
<proteinExistence type="predicted"/>
<keyword evidence="2" id="KW-1185">Reference proteome</keyword>
<dbReference type="OrthoDB" id="5881184at2"/>
<protein>
    <recommendedName>
        <fullName evidence="3">SAM-dependent methyltransferase</fullName>
    </recommendedName>
</protein>
<dbReference type="Proteomes" id="UP000031366">
    <property type="component" value="Unassembled WGS sequence"/>
</dbReference>
<accession>A0A0C1U2S5</accession>
<name>A0A0C1U2S5_9CLOT</name>
<dbReference type="PANTHER" id="PTHR38451">
    <property type="entry name" value="TRNA (ADENINE(22)-N(1))-METHYLTRANSFERASE"/>
    <property type="match status" value="1"/>
</dbReference>
<evidence type="ECO:0000313" key="2">
    <source>
        <dbReference type="Proteomes" id="UP000031366"/>
    </source>
</evidence>
<dbReference type="Pfam" id="PF04816">
    <property type="entry name" value="TrmK"/>
    <property type="match status" value="1"/>
</dbReference>
<organism evidence="1 2">
    <name type="scientific">Clostridium argentinense CDC 2741</name>
    <dbReference type="NCBI Taxonomy" id="1418104"/>
    <lineage>
        <taxon>Bacteria</taxon>
        <taxon>Bacillati</taxon>
        <taxon>Bacillota</taxon>
        <taxon>Clostridia</taxon>
        <taxon>Eubacteriales</taxon>
        <taxon>Clostridiaceae</taxon>
        <taxon>Clostridium</taxon>
    </lineage>
</organism>
<dbReference type="GO" id="GO:0160105">
    <property type="term" value="F:tRNA (adenine(22)-N1)-methyltransferase activity"/>
    <property type="evidence" value="ECO:0007669"/>
    <property type="project" value="InterPro"/>
</dbReference>
<dbReference type="SUPFAM" id="SSF53335">
    <property type="entry name" value="S-adenosyl-L-methionine-dependent methyltransferases"/>
    <property type="match status" value="1"/>
</dbReference>
<evidence type="ECO:0000313" key="1">
    <source>
        <dbReference type="EMBL" id="KIE47159.1"/>
    </source>
</evidence>
<evidence type="ECO:0008006" key="3">
    <source>
        <dbReference type="Google" id="ProtNLM"/>
    </source>
</evidence>
<dbReference type="PANTHER" id="PTHR38451:SF1">
    <property type="entry name" value="TRNA (ADENINE(22)-N(1))-METHYLTRANSFERASE"/>
    <property type="match status" value="1"/>
</dbReference>
<dbReference type="InterPro" id="IPR006901">
    <property type="entry name" value="TrmK"/>
</dbReference>
<gene>
    <name evidence="1" type="ORF">U732_1264</name>
</gene>